<dbReference type="InterPro" id="IPR013830">
    <property type="entry name" value="SGNH_hydro"/>
</dbReference>
<dbReference type="SUPFAM" id="SSF52266">
    <property type="entry name" value="SGNH hydrolase"/>
    <property type="match status" value="1"/>
</dbReference>
<accession>A0A2S8FQC4</accession>
<organism evidence="2 3">
    <name type="scientific">Blastopirellula marina</name>
    <dbReference type="NCBI Taxonomy" id="124"/>
    <lineage>
        <taxon>Bacteria</taxon>
        <taxon>Pseudomonadati</taxon>
        <taxon>Planctomycetota</taxon>
        <taxon>Planctomycetia</taxon>
        <taxon>Pirellulales</taxon>
        <taxon>Pirellulaceae</taxon>
        <taxon>Blastopirellula</taxon>
    </lineage>
</organism>
<dbReference type="Pfam" id="PF13472">
    <property type="entry name" value="Lipase_GDSL_2"/>
    <property type="match status" value="1"/>
</dbReference>
<evidence type="ECO:0000313" key="3">
    <source>
        <dbReference type="Proteomes" id="UP000238322"/>
    </source>
</evidence>
<dbReference type="AlphaFoldDB" id="A0A2S8FQC4"/>
<dbReference type="RefSeq" id="WP_105330109.1">
    <property type="nucleotide sequence ID" value="NZ_PUHY01000010.1"/>
</dbReference>
<dbReference type="Proteomes" id="UP000238322">
    <property type="component" value="Unassembled WGS sequence"/>
</dbReference>
<proteinExistence type="predicted"/>
<comment type="caution">
    <text evidence="2">The sequence shown here is derived from an EMBL/GenBank/DDBJ whole genome shotgun (WGS) entry which is preliminary data.</text>
</comment>
<dbReference type="GO" id="GO:0016788">
    <property type="term" value="F:hydrolase activity, acting on ester bonds"/>
    <property type="evidence" value="ECO:0007669"/>
    <property type="project" value="UniProtKB-ARBA"/>
</dbReference>
<name>A0A2S8FQC4_9BACT</name>
<sequence>MSGHVVLLGDSIFDNASYVSGGMSVIDHLRRRLPSGGKASLRAVDGACVTNVYRQLEQLPADTTHLVLSIGGNDALFAAGDLFTEDPQSMARSLERVAQVVDRFAQEHRELLLHLKQLEKPLVACTVYDRIPSLSREERAGLSVFNDAITRNIFRVGATMIDLRLVCDDSRDYAEVSPIEPSSQGGEKIARAIADAILQIGSPRRVIV</sequence>
<dbReference type="InterPro" id="IPR036514">
    <property type="entry name" value="SGNH_hydro_sf"/>
</dbReference>
<feature type="domain" description="SGNH hydrolase-type esterase" evidence="1">
    <location>
        <begin position="7"/>
        <end position="172"/>
    </location>
</feature>
<evidence type="ECO:0000259" key="1">
    <source>
        <dbReference type="Pfam" id="PF13472"/>
    </source>
</evidence>
<reference evidence="2 3" key="1">
    <citation type="submission" date="2018-02" db="EMBL/GenBank/DDBJ databases">
        <title>Comparative genomes isolates from brazilian mangrove.</title>
        <authorList>
            <person name="Araujo J.E."/>
            <person name="Taketani R.G."/>
            <person name="Silva M.C.P."/>
            <person name="Loureco M.V."/>
            <person name="Andreote F.D."/>
        </authorList>
    </citation>
    <scope>NUCLEOTIDE SEQUENCE [LARGE SCALE GENOMIC DNA]</scope>
    <source>
        <strain evidence="2 3">Hex-1 MGV</strain>
    </source>
</reference>
<dbReference type="OrthoDB" id="212722at2"/>
<dbReference type="Gene3D" id="3.40.50.1110">
    <property type="entry name" value="SGNH hydrolase"/>
    <property type="match status" value="1"/>
</dbReference>
<gene>
    <name evidence="2" type="ORF">C5Y83_12675</name>
</gene>
<evidence type="ECO:0000313" key="2">
    <source>
        <dbReference type="EMBL" id="PQO34378.1"/>
    </source>
</evidence>
<protein>
    <submittedName>
        <fullName evidence="2">Lipase</fullName>
    </submittedName>
</protein>
<dbReference type="EMBL" id="PUHY01000010">
    <property type="protein sequence ID" value="PQO34378.1"/>
    <property type="molecule type" value="Genomic_DNA"/>
</dbReference>